<gene>
    <name evidence="3" type="ORF">MAPG_07748</name>
</gene>
<dbReference type="Proteomes" id="UP000011715">
    <property type="component" value="Unassembled WGS sequence"/>
</dbReference>
<evidence type="ECO:0000256" key="1">
    <source>
        <dbReference type="SAM" id="MobiDB-lite"/>
    </source>
</evidence>
<name>A0A0C4E5H9_MAGP6</name>
<proteinExistence type="predicted"/>
<organism evidence="4 5">
    <name type="scientific">Magnaporthiopsis poae (strain ATCC 64411 / 73-15)</name>
    <name type="common">Kentucky bluegrass fungus</name>
    <name type="synonym">Magnaporthe poae</name>
    <dbReference type="NCBI Taxonomy" id="644358"/>
    <lineage>
        <taxon>Eukaryota</taxon>
        <taxon>Fungi</taxon>
        <taxon>Dikarya</taxon>
        <taxon>Ascomycota</taxon>
        <taxon>Pezizomycotina</taxon>
        <taxon>Sordariomycetes</taxon>
        <taxon>Sordariomycetidae</taxon>
        <taxon>Magnaporthales</taxon>
        <taxon>Magnaporthaceae</taxon>
        <taxon>Magnaporthiopsis</taxon>
    </lineage>
</organism>
<dbReference type="eggNOG" id="ENOG502SM2V">
    <property type="taxonomic scope" value="Eukaryota"/>
</dbReference>
<dbReference type="InterPro" id="IPR010730">
    <property type="entry name" value="HET"/>
</dbReference>
<feature type="region of interest" description="Disordered" evidence="1">
    <location>
        <begin position="225"/>
        <end position="264"/>
    </location>
</feature>
<reference evidence="3" key="3">
    <citation type="submission" date="2011-03" db="EMBL/GenBank/DDBJ databases">
        <title>Annotation of Magnaporthe poae ATCC 64411.</title>
        <authorList>
            <person name="Ma L.-J."/>
            <person name="Dead R."/>
            <person name="Young S.K."/>
            <person name="Zeng Q."/>
            <person name="Gargeya S."/>
            <person name="Fitzgerald M."/>
            <person name="Haas B."/>
            <person name="Abouelleil A."/>
            <person name="Alvarado L."/>
            <person name="Arachchi H.M."/>
            <person name="Berlin A."/>
            <person name="Brown A."/>
            <person name="Chapman S.B."/>
            <person name="Chen Z."/>
            <person name="Dunbar C."/>
            <person name="Freedman E."/>
            <person name="Gearin G."/>
            <person name="Gellesch M."/>
            <person name="Goldberg J."/>
            <person name="Griggs A."/>
            <person name="Gujja S."/>
            <person name="Heiman D."/>
            <person name="Howarth C."/>
            <person name="Larson L."/>
            <person name="Lui A."/>
            <person name="MacDonald P.J.P."/>
            <person name="Mehta T."/>
            <person name="Montmayeur A."/>
            <person name="Murphy C."/>
            <person name="Neiman D."/>
            <person name="Pearson M."/>
            <person name="Priest M."/>
            <person name="Roberts A."/>
            <person name="Saif S."/>
            <person name="Shea T."/>
            <person name="Shenoy N."/>
            <person name="Sisk P."/>
            <person name="Stolte C."/>
            <person name="Sykes S."/>
            <person name="Yandava C."/>
            <person name="Wortman J."/>
            <person name="Nusbaum C."/>
            <person name="Birren B."/>
        </authorList>
    </citation>
    <scope>NUCLEOTIDE SEQUENCE</scope>
    <source>
        <strain evidence="3">ATCC 64411</strain>
    </source>
</reference>
<dbReference type="EMBL" id="ADBL01001878">
    <property type="status" value="NOT_ANNOTATED_CDS"/>
    <property type="molecule type" value="Genomic_DNA"/>
</dbReference>
<reference evidence="3" key="2">
    <citation type="submission" date="2010-05" db="EMBL/GenBank/DDBJ databases">
        <title>The Genome Sequence of Magnaporthe poae strain ATCC 64411.</title>
        <authorList>
            <consortium name="The Broad Institute Genome Sequencing Platform"/>
            <consortium name="Broad Institute Genome Sequencing Center for Infectious Disease"/>
            <person name="Ma L.-J."/>
            <person name="Dead R."/>
            <person name="Young S."/>
            <person name="Zeng Q."/>
            <person name="Koehrsen M."/>
            <person name="Alvarado L."/>
            <person name="Berlin A."/>
            <person name="Chapman S.B."/>
            <person name="Chen Z."/>
            <person name="Freedman E."/>
            <person name="Gellesch M."/>
            <person name="Goldberg J."/>
            <person name="Griggs A."/>
            <person name="Gujja S."/>
            <person name="Heilman E.R."/>
            <person name="Heiman D."/>
            <person name="Hepburn T."/>
            <person name="Howarth C."/>
            <person name="Jen D."/>
            <person name="Larson L."/>
            <person name="Mehta T."/>
            <person name="Neiman D."/>
            <person name="Pearson M."/>
            <person name="Roberts A."/>
            <person name="Saif S."/>
            <person name="Shea T."/>
            <person name="Shenoy N."/>
            <person name="Sisk P."/>
            <person name="Stolte C."/>
            <person name="Sykes S."/>
            <person name="Walk T."/>
            <person name="White J."/>
            <person name="Yandava C."/>
            <person name="Haas B."/>
            <person name="Nusbaum C."/>
            <person name="Birren B."/>
        </authorList>
    </citation>
    <scope>NUCLEOTIDE SEQUENCE</scope>
    <source>
        <strain evidence="3">ATCC 64411</strain>
    </source>
</reference>
<reference evidence="4" key="5">
    <citation type="submission" date="2015-06" db="UniProtKB">
        <authorList>
            <consortium name="EnsemblFungi"/>
        </authorList>
    </citation>
    <scope>IDENTIFICATION</scope>
    <source>
        <strain evidence="4">ATCC 64411</strain>
    </source>
</reference>
<keyword evidence="5" id="KW-1185">Reference proteome</keyword>
<evidence type="ECO:0000313" key="3">
    <source>
        <dbReference type="EMBL" id="KLU88764.1"/>
    </source>
</evidence>
<reference evidence="4" key="4">
    <citation type="journal article" date="2015" name="G3 (Bethesda)">
        <title>Genome sequences of three phytopathogenic species of the Magnaporthaceae family of fungi.</title>
        <authorList>
            <person name="Okagaki L.H."/>
            <person name="Nunes C.C."/>
            <person name="Sailsbery J."/>
            <person name="Clay B."/>
            <person name="Brown D."/>
            <person name="John T."/>
            <person name="Oh Y."/>
            <person name="Young N."/>
            <person name="Fitzgerald M."/>
            <person name="Haas B.J."/>
            <person name="Zeng Q."/>
            <person name="Young S."/>
            <person name="Adiconis X."/>
            <person name="Fan L."/>
            <person name="Levin J.Z."/>
            <person name="Mitchell T.K."/>
            <person name="Okubara P.A."/>
            <person name="Farman M.L."/>
            <person name="Kohn L.M."/>
            <person name="Birren B."/>
            <person name="Ma L.-J."/>
            <person name="Dean R.A."/>
        </authorList>
    </citation>
    <scope>NUCLEOTIDE SEQUENCE</scope>
    <source>
        <strain evidence="4">ATCC 64411 / 73-15</strain>
    </source>
</reference>
<evidence type="ECO:0000313" key="5">
    <source>
        <dbReference type="Proteomes" id="UP000011715"/>
    </source>
</evidence>
<evidence type="ECO:0000259" key="2">
    <source>
        <dbReference type="Pfam" id="PF06985"/>
    </source>
</evidence>
<feature type="region of interest" description="Disordered" evidence="1">
    <location>
        <begin position="316"/>
        <end position="347"/>
    </location>
</feature>
<evidence type="ECO:0000313" key="4">
    <source>
        <dbReference type="EnsemblFungi" id="MAPG_07748T0"/>
    </source>
</evidence>
<dbReference type="PANTHER" id="PTHR33112">
    <property type="entry name" value="DOMAIN PROTEIN, PUTATIVE-RELATED"/>
    <property type="match status" value="1"/>
</dbReference>
<accession>A0A0C4E5H9</accession>
<dbReference type="Pfam" id="PF06985">
    <property type="entry name" value="HET"/>
    <property type="match status" value="1"/>
</dbReference>
<dbReference type="EnsemblFungi" id="MAPG_07748T0">
    <property type="protein sequence ID" value="MAPG_07748T0"/>
    <property type="gene ID" value="MAPG_07748"/>
</dbReference>
<feature type="compositionally biased region" description="Basic and acidic residues" evidence="1">
    <location>
        <begin position="334"/>
        <end position="347"/>
    </location>
</feature>
<feature type="compositionally biased region" description="Polar residues" evidence="1">
    <location>
        <begin position="48"/>
        <end position="63"/>
    </location>
</feature>
<dbReference type="VEuPathDB" id="FungiDB:MAPG_07748"/>
<reference evidence="5" key="1">
    <citation type="submission" date="2010-05" db="EMBL/GenBank/DDBJ databases">
        <title>The genome sequence of Magnaporthe poae strain ATCC 64411.</title>
        <authorList>
            <person name="Ma L.-J."/>
            <person name="Dead R."/>
            <person name="Young S."/>
            <person name="Zeng Q."/>
            <person name="Koehrsen M."/>
            <person name="Alvarado L."/>
            <person name="Berlin A."/>
            <person name="Chapman S.B."/>
            <person name="Chen Z."/>
            <person name="Freedman E."/>
            <person name="Gellesch M."/>
            <person name="Goldberg J."/>
            <person name="Griggs A."/>
            <person name="Gujja S."/>
            <person name="Heilman E.R."/>
            <person name="Heiman D."/>
            <person name="Hepburn T."/>
            <person name="Howarth C."/>
            <person name="Jen D."/>
            <person name="Larson L."/>
            <person name="Mehta T."/>
            <person name="Neiman D."/>
            <person name="Pearson M."/>
            <person name="Roberts A."/>
            <person name="Saif S."/>
            <person name="Shea T."/>
            <person name="Shenoy N."/>
            <person name="Sisk P."/>
            <person name="Stolte C."/>
            <person name="Sykes S."/>
            <person name="Walk T."/>
            <person name="White J."/>
            <person name="Yandava C."/>
            <person name="Haas B."/>
            <person name="Nusbaum C."/>
            <person name="Birren B."/>
        </authorList>
    </citation>
    <scope>NUCLEOTIDE SEQUENCE [LARGE SCALE GENOMIC DNA]</scope>
    <source>
        <strain evidence="5">ATCC 64411 / 73-15</strain>
    </source>
</reference>
<dbReference type="EMBL" id="GL876972">
    <property type="protein sequence ID" value="KLU88764.1"/>
    <property type="molecule type" value="Genomic_DNA"/>
</dbReference>
<dbReference type="OrthoDB" id="270167at2759"/>
<sequence>MLTEVPKEDAVSALQLQAAITDAPAFALPTFDGEGLAQIRLLDAATQTKAKSPTLVSPSSRQSPLRLMRDESGQHHQTQARQRAAPGLVYGNLSLPRATTAGHDQAQMHSGVWEDHRPYSRPIGCLMRGLKHPPFVPEAIEPQDMEDMKSMWKFQITREQATNWALRDVKFLIYDDTEMKENGFDSDDEEERLQQAIKISGFGADCPRCTSSSHRKVGRSISALTDSDSWGSAPDLFEPKTDHEACGKNGGNTSTGKGAPYPSNRTGCGNKGDIGCSNEPIPLWQPNAYGLELGGEEEMNEHLLATSFMTELYGFINRPNEPDNGSSSQPKSCRLKEEDSSDNRPESDFNRISFERCVKGLADLSLVQDKRFAACDKGSSAKRQAEGEPSKRSTCVRCKACSDAPEFPSSWKPRKFRLSKPSSDLSDICQHYVAVSYCWPPGGAPAPSRTCRVRDLDGTTRLARAPDDVLDRAIDFSNTCGLRMIWIDQECLPQPTENSSHEDKDYQRIGIQAMDIIYNRALVTVGLHDTVVLSQLQLNAIDALLKADTTGHKLDPRNQRALGFRSVETLAQVLALRFLDIVAADCRHTRAWVTQEATNAGSSLFLVFRRKAGVIGRDAFRSEFSPPHSLDSNRRRELPSEVVGISI</sequence>
<feature type="region of interest" description="Disordered" evidence="1">
    <location>
        <begin position="48"/>
        <end position="83"/>
    </location>
</feature>
<dbReference type="AlphaFoldDB" id="A0A0C4E5H9"/>
<dbReference type="PANTHER" id="PTHR33112:SF16">
    <property type="entry name" value="HETEROKARYON INCOMPATIBILITY DOMAIN-CONTAINING PROTEIN"/>
    <property type="match status" value="1"/>
</dbReference>
<feature type="domain" description="Heterokaryon incompatibility" evidence="2">
    <location>
        <begin position="432"/>
        <end position="596"/>
    </location>
</feature>
<protein>
    <recommendedName>
        <fullName evidence="2">Heterokaryon incompatibility domain-containing protein</fullName>
    </recommendedName>
</protein>
<feature type="compositionally biased region" description="Basic and acidic residues" evidence="1">
    <location>
        <begin position="237"/>
        <end position="246"/>
    </location>
</feature>